<gene>
    <name evidence="2" type="ORF">A2Y62_02565</name>
</gene>
<organism evidence="2 3">
    <name type="scientific">Candidatus Fischerbacteria bacterium RBG_13_37_8</name>
    <dbReference type="NCBI Taxonomy" id="1817863"/>
    <lineage>
        <taxon>Bacteria</taxon>
        <taxon>Candidatus Fischeribacteriota</taxon>
    </lineage>
</organism>
<accession>A0A1F5V5F1</accession>
<dbReference type="EMBL" id="MFGW01000240">
    <property type="protein sequence ID" value="OGF58630.1"/>
    <property type="molecule type" value="Genomic_DNA"/>
</dbReference>
<comment type="caution">
    <text evidence="2">The sequence shown here is derived from an EMBL/GenBank/DDBJ whole genome shotgun (WGS) entry which is preliminary data.</text>
</comment>
<protein>
    <recommendedName>
        <fullName evidence="1">SLH domain-containing protein</fullName>
    </recommendedName>
</protein>
<dbReference type="Proteomes" id="UP000178943">
    <property type="component" value="Unassembled WGS sequence"/>
</dbReference>
<name>A0A1F5V5F1_9BACT</name>
<evidence type="ECO:0000259" key="1">
    <source>
        <dbReference type="PROSITE" id="PS51272"/>
    </source>
</evidence>
<evidence type="ECO:0000313" key="3">
    <source>
        <dbReference type="Proteomes" id="UP000178943"/>
    </source>
</evidence>
<dbReference type="AlphaFoldDB" id="A0A1F5V5F1"/>
<proteinExistence type="predicted"/>
<sequence>MNRSSTNWDFTITESISCPNCCNFPKEFTYHVGNSFSDISVTNIFYPFIENIFHHGISSGCSTTNYCPLQKLTREQIAKFLYLLLHRKQPTSCNPLICDAIFEDIGKENIFCPYAEKLFKMQITSGCEEIPLYFCPSSYVTRQELAKLLCLTMESIKPGSCQLQPCSQIFDDVPDSNPYCSYIEALYNINATSGCFTDPQLFCPNSLATREQMAFFSNFALQLSD</sequence>
<evidence type="ECO:0000313" key="2">
    <source>
        <dbReference type="EMBL" id="OGF58630.1"/>
    </source>
</evidence>
<dbReference type="PROSITE" id="PS51272">
    <property type="entry name" value="SLH"/>
    <property type="match status" value="2"/>
</dbReference>
<dbReference type="InterPro" id="IPR001119">
    <property type="entry name" value="SLH_dom"/>
</dbReference>
<reference evidence="2 3" key="1">
    <citation type="journal article" date="2016" name="Nat. Commun.">
        <title>Thousands of microbial genomes shed light on interconnected biogeochemical processes in an aquifer system.</title>
        <authorList>
            <person name="Anantharaman K."/>
            <person name="Brown C.T."/>
            <person name="Hug L.A."/>
            <person name="Sharon I."/>
            <person name="Castelle C.J."/>
            <person name="Probst A.J."/>
            <person name="Thomas B.C."/>
            <person name="Singh A."/>
            <person name="Wilkins M.J."/>
            <person name="Karaoz U."/>
            <person name="Brodie E.L."/>
            <person name="Williams K.H."/>
            <person name="Hubbard S.S."/>
            <person name="Banfield J.F."/>
        </authorList>
    </citation>
    <scope>NUCLEOTIDE SEQUENCE [LARGE SCALE GENOMIC DNA]</scope>
</reference>
<feature type="domain" description="SLH" evidence="1">
    <location>
        <begin position="166"/>
        <end position="225"/>
    </location>
</feature>
<feature type="domain" description="SLH" evidence="1">
    <location>
        <begin position="32"/>
        <end position="95"/>
    </location>
</feature>